<name>A0ABD0KGB8_9CAEN</name>
<reference evidence="1 2" key="1">
    <citation type="journal article" date="2023" name="Sci. Data">
        <title>Genome assembly of the Korean intertidal mud-creeper Batillaria attramentaria.</title>
        <authorList>
            <person name="Patra A.K."/>
            <person name="Ho P.T."/>
            <person name="Jun S."/>
            <person name="Lee S.J."/>
            <person name="Kim Y."/>
            <person name="Won Y.J."/>
        </authorList>
    </citation>
    <scope>NUCLEOTIDE SEQUENCE [LARGE SCALE GENOMIC DNA]</scope>
    <source>
        <strain evidence="1">Wonlab-2016</strain>
    </source>
</reference>
<evidence type="ECO:0000313" key="2">
    <source>
        <dbReference type="Proteomes" id="UP001519460"/>
    </source>
</evidence>
<dbReference type="AlphaFoldDB" id="A0ABD0KGB8"/>
<dbReference type="Proteomes" id="UP001519460">
    <property type="component" value="Unassembled WGS sequence"/>
</dbReference>
<keyword evidence="2" id="KW-1185">Reference proteome</keyword>
<gene>
    <name evidence="1" type="ORF">BaRGS_00022463</name>
</gene>
<sequence length="84" mass="9735">MIEEGQLYKVRQLAVEFHRKREDEDLRDLMVSSLAVLRGLQEMGFLKYLSLMKGECARKALGYDDVTRTSCYKVCFVNVNLKQG</sequence>
<evidence type="ECO:0000313" key="1">
    <source>
        <dbReference type="EMBL" id="KAK7486293.1"/>
    </source>
</evidence>
<organism evidence="1 2">
    <name type="scientific">Batillaria attramentaria</name>
    <dbReference type="NCBI Taxonomy" id="370345"/>
    <lineage>
        <taxon>Eukaryota</taxon>
        <taxon>Metazoa</taxon>
        <taxon>Spiralia</taxon>
        <taxon>Lophotrochozoa</taxon>
        <taxon>Mollusca</taxon>
        <taxon>Gastropoda</taxon>
        <taxon>Caenogastropoda</taxon>
        <taxon>Sorbeoconcha</taxon>
        <taxon>Cerithioidea</taxon>
        <taxon>Batillariidae</taxon>
        <taxon>Batillaria</taxon>
    </lineage>
</organism>
<comment type="caution">
    <text evidence="1">The sequence shown here is derived from an EMBL/GenBank/DDBJ whole genome shotgun (WGS) entry which is preliminary data.</text>
</comment>
<protein>
    <submittedName>
        <fullName evidence="1">Uncharacterized protein</fullName>
    </submittedName>
</protein>
<proteinExistence type="predicted"/>
<accession>A0ABD0KGB8</accession>
<dbReference type="EMBL" id="JACVVK020000181">
    <property type="protein sequence ID" value="KAK7486293.1"/>
    <property type="molecule type" value="Genomic_DNA"/>
</dbReference>